<evidence type="ECO:0000256" key="4">
    <source>
        <dbReference type="ARBA" id="ARBA00022618"/>
    </source>
</evidence>
<dbReference type="InterPro" id="IPR027328">
    <property type="entry name" value="MAPRE"/>
</dbReference>
<proteinExistence type="inferred from homology"/>
<feature type="domain" description="Calponin-homology (CH)" evidence="11">
    <location>
        <begin position="2"/>
        <end position="103"/>
    </location>
</feature>
<feature type="region of interest" description="Disordered" evidence="10">
    <location>
        <begin position="130"/>
        <end position="166"/>
    </location>
</feature>
<dbReference type="InterPro" id="IPR004953">
    <property type="entry name" value="EB1_C"/>
</dbReference>
<protein>
    <submittedName>
        <fullName evidence="13">Uncharacterized protein</fullName>
    </submittedName>
</protein>
<evidence type="ECO:0000259" key="12">
    <source>
        <dbReference type="PROSITE" id="PS51230"/>
    </source>
</evidence>
<dbReference type="GO" id="GO:0051010">
    <property type="term" value="F:microtubule plus-end binding"/>
    <property type="evidence" value="ECO:0007669"/>
    <property type="project" value="UniProtKB-ARBA"/>
</dbReference>
<keyword evidence="5 9" id="KW-0493">Microtubule</keyword>
<dbReference type="Gene3D" id="1.10.418.10">
    <property type="entry name" value="Calponin-like domain"/>
    <property type="match status" value="1"/>
</dbReference>
<dbReference type="PROSITE" id="PS51230">
    <property type="entry name" value="EB1_C"/>
    <property type="match status" value="1"/>
</dbReference>
<sequence length="250" mass="28081">MGESRTELLAWLNDLLQVNYTKVEQCGTGGAYCQIMDSIYGDVPMTRVKMNAKHEYEFIANFKVLQNIFRAHKIDKPILVEKLVKCKMQDNLEFLQWIKRFWDTNYGGQGYDPVGRRRGAPTDTPATIAPLAPSSSRGSANNLHAGAARSAGGRTPIGHRAGSTQPNEAVQNLQAQLREMSAHLEGLEKERDFYFAKLRDIEILVQAQLETLEAEGKEDPVMRDIQKILYSTEEGFEVPEAGALDEEETF</sequence>
<dbReference type="EMBL" id="KV722572">
    <property type="protein sequence ID" value="OCH85642.1"/>
    <property type="molecule type" value="Genomic_DNA"/>
</dbReference>
<dbReference type="Pfam" id="PF03271">
    <property type="entry name" value="EB1"/>
    <property type="match status" value="1"/>
</dbReference>
<evidence type="ECO:0000313" key="13">
    <source>
        <dbReference type="EMBL" id="OCH85642.1"/>
    </source>
</evidence>
<dbReference type="PROSITE" id="PS50021">
    <property type="entry name" value="CH"/>
    <property type="match status" value="1"/>
</dbReference>
<dbReference type="Gene3D" id="1.20.5.1430">
    <property type="match status" value="1"/>
</dbReference>
<evidence type="ECO:0000256" key="2">
    <source>
        <dbReference type="ARBA" id="ARBA00010729"/>
    </source>
</evidence>
<feature type="domain" description="EB1 C-terminal" evidence="12">
    <location>
        <begin position="162"/>
        <end position="238"/>
    </location>
</feature>
<dbReference type="InterPro" id="IPR001715">
    <property type="entry name" value="CH_dom"/>
</dbReference>
<dbReference type="OrthoDB" id="2119228at2759"/>
<keyword evidence="7" id="KW-0206">Cytoskeleton</keyword>
<dbReference type="FunFam" id="1.20.5.1430:FF:000005">
    <property type="entry name" value="Eb1, isoform E"/>
    <property type="match status" value="1"/>
</dbReference>
<dbReference type="GO" id="GO:0035372">
    <property type="term" value="P:protein localization to microtubule"/>
    <property type="evidence" value="ECO:0007669"/>
    <property type="project" value="UniProtKB-ARBA"/>
</dbReference>
<keyword evidence="8" id="KW-0131">Cell cycle</keyword>
<evidence type="ECO:0000256" key="7">
    <source>
        <dbReference type="ARBA" id="ARBA00023212"/>
    </source>
</evidence>
<evidence type="ECO:0000256" key="1">
    <source>
        <dbReference type="ARBA" id="ARBA00004245"/>
    </source>
</evidence>
<gene>
    <name evidence="13" type="ORF">OBBRIDRAFT_797971</name>
</gene>
<comment type="subcellular location">
    <subcellularLocation>
        <location evidence="1">Cytoplasm</location>
        <location evidence="1">Cytoskeleton</location>
    </subcellularLocation>
</comment>
<dbReference type="GO" id="GO:0035371">
    <property type="term" value="C:microtubule plus-end"/>
    <property type="evidence" value="ECO:0007669"/>
    <property type="project" value="UniProtKB-ARBA"/>
</dbReference>
<accession>A0A8E2AS11</accession>
<organism evidence="13 14">
    <name type="scientific">Obba rivulosa</name>
    <dbReference type="NCBI Taxonomy" id="1052685"/>
    <lineage>
        <taxon>Eukaryota</taxon>
        <taxon>Fungi</taxon>
        <taxon>Dikarya</taxon>
        <taxon>Basidiomycota</taxon>
        <taxon>Agaricomycotina</taxon>
        <taxon>Agaricomycetes</taxon>
        <taxon>Polyporales</taxon>
        <taxon>Gelatoporiaceae</taxon>
        <taxon>Obba</taxon>
    </lineage>
</organism>
<comment type="similarity">
    <text evidence="2">Belongs to the MAPRE family.</text>
</comment>
<dbReference type="PANTHER" id="PTHR10623">
    <property type="entry name" value="MICROTUBULE-ASSOCIATED PROTEIN RP/EB FAMILY MEMBER"/>
    <property type="match status" value="1"/>
</dbReference>
<evidence type="ECO:0000256" key="10">
    <source>
        <dbReference type="SAM" id="MobiDB-lite"/>
    </source>
</evidence>
<evidence type="ECO:0000256" key="8">
    <source>
        <dbReference type="ARBA" id="ARBA00023306"/>
    </source>
</evidence>
<evidence type="ECO:0000256" key="6">
    <source>
        <dbReference type="ARBA" id="ARBA00022776"/>
    </source>
</evidence>
<dbReference type="InterPro" id="IPR036133">
    <property type="entry name" value="EB1_C_sf"/>
</dbReference>
<name>A0A8E2AS11_9APHY</name>
<dbReference type="AlphaFoldDB" id="A0A8E2AS11"/>
<evidence type="ECO:0000256" key="3">
    <source>
        <dbReference type="ARBA" id="ARBA00022490"/>
    </source>
</evidence>
<dbReference type="FunFam" id="1.10.418.10:FF:000028">
    <property type="entry name" value="RP/EB family microtubule-associated protein"/>
    <property type="match status" value="1"/>
</dbReference>
<reference evidence="13 14" key="1">
    <citation type="submission" date="2016-07" db="EMBL/GenBank/DDBJ databases">
        <title>Draft genome of the white-rot fungus Obba rivulosa 3A-2.</title>
        <authorList>
            <consortium name="DOE Joint Genome Institute"/>
            <person name="Miettinen O."/>
            <person name="Riley R."/>
            <person name="Acob R."/>
            <person name="Barry K."/>
            <person name="Cullen D."/>
            <person name="De Vries R."/>
            <person name="Hainaut M."/>
            <person name="Hatakka A."/>
            <person name="Henrissat B."/>
            <person name="Hilden K."/>
            <person name="Kuo R."/>
            <person name="Labutti K."/>
            <person name="Lipzen A."/>
            <person name="Makela M.R."/>
            <person name="Sandor L."/>
            <person name="Spatafora J.W."/>
            <person name="Grigoriev I.V."/>
            <person name="Hibbett D.S."/>
        </authorList>
    </citation>
    <scope>NUCLEOTIDE SEQUENCE [LARGE SCALE GENOMIC DNA]</scope>
    <source>
        <strain evidence="13 14">3A-2</strain>
    </source>
</reference>
<keyword evidence="3" id="KW-0963">Cytoplasm</keyword>
<evidence type="ECO:0000256" key="9">
    <source>
        <dbReference type="PROSITE-ProRule" id="PRU00576"/>
    </source>
</evidence>
<dbReference type="GO" id="GO:0030473">
    <property type="term" value="P:nuclear migration along microtubule"/>
    <property type="evidence" value="ECO:0007669"/>
    <property type="project" value="UniProtKB-ARBA"/>
</dbReference>
<feature type="compositionally biased region" description="Polar residues" evidence="10">
    <location>
        <begin position="133"/>
        <end position="142"/>
    </location>
</feature>
<keyword evidence="6" id="KW-0498">Mitosis</keyword>
<evidence type="ECO:0000259" key="11">
    <source>
        <dbReference type="PROSITE" id="PS50021"/>
    </source>
</evidence>
<dbReference type="Pfam" id="PF00307">
    <property type="entry name" value="CH"/>
    <property type="match status" value="1"/>
</dbReference>
<dbReference type="InterPro" id="IPR036872">
    <property type="entry name" value="CH_dom_sf"/>
</dbReference>
<evidence type="ECO:0000313" key="14">
    <source>
        <dbReference type="Proteomes" id="UP000250043"/>
    </source>
</evidence>
<dbReference type="GO" id="GO:0051301">
    <property type="term" value="P:cell division"/>
    <property type="evidence" value="ECO:0007669"/>
    <property type="project" value="UniProtKB-KW"/>
</dbReference>
<keyword evidence="4" id="KW-0132">Cell division</keyword>
<dbReference type="GO" id="GO:0051233">
    <property type="term" value="C:spindle midzone"/>
    <property type="evidence" value="ECO:0007669"/>
    <property type="project" value="UniProtKB-ARBA"/>
</dbReference>
<dbReference type="SUPFAM" id="SSF47576">
    <property type="entry name" value="Calponin-homology domain, CH-domain"/>
    <property type="match status" value="1"/>
</dbReference>
<dbReference type="Proteomes" id="UP000250043">
    <property type="component" value="Unassembled WGS sequence"/>
</dbReference>
<dbReference type="SUPFAM" id="SSF140612">
    <property type="entry name" value="EB1 dimerisation domain-like"/>
    <property type="match status" value="1"/>
</dbReference>
<keyword evidence="14" id="KW-1185">Reference proteome</keyword>
<dbReference type="GO" id="GO:0072686">
    <property type="term" value="C:mitotic spindle"/>
    <property type="evidence" value="ECO:0007669"/>
    <property type="project" value="UniProtKB-ARBA"/>
</dbReference>
<evidence type="ECO:0000256" key="5">
    <source>
        <dbReference type="ARBA" id="ARBA00022701"/>
    </source>
</evidence>